<evidence type="ECO:0000259" key="5">
    <source>
        <dbReference type="PROSITE" id="PS50887"/>
    </source>
</evidence>
<dbReference type="SMART" id="SM00267">
    <property type="entry name" value="GGDEF"/>
    <property type="match status" value="1"/>
</dbReference>
<proteinExistence type="predicted"/>
<evidence type="ECO:0000259" key="2">
    <source>
        <dbReference type="PROSITE" id="PS50110"/>
    </source>
</evidence>
<dbReference type="GO" id="GO:0000160">
    <property type="term" value="P:phosphorelay signal transduction system"/>
    <property type="evidence" value="ECO:0007669"/>
    <property type="project" value="InterPro"/>
</dbReference>
<keyword evidence="1" id="KW-0597">Phosphoprotein</keyword>
<evidence type="ECO:0000313" key="6">
    <source>
        <dbReference type="EMBL" id="NML63458.1"/>
    </source>
</evidence>
<feature type="modified residue" description="4-aspartylphosphate" evidence="1">
    <location>
        <position position="851"/>
    </location>
</feature>
<sequence>MADLLVMLNDMTGRAAKLKVVFYGGLARRDNWAALPPCAKAAYVVFGPRRLSSRLCRDNGGLVSAVGNKLSGFRPPRKNSKSALSNRFRMEVKGMKDERIERAAIVLVIDDDPFIRLLVRDCLEKTGLAVYEAVDAASGLAAIGMHTPDIVLLDVVMPGISGFEACRQARQLPSMQFCPIVMLTSLEDTDSVTQAYEAGATDFISKPINWQLLQHRVRFILKASESFRSIQKSDLQLANAQRISSVGSWEWNINADTVSWSNEMYRICGVRPGTYGKNYQTFLALVHPADRLQVEAAVRDALDQGPPYDLEHRLLLADGTERHVHGKGDVVFDLAGKAISMNGMLQDITQRMLDQQRIHYLANYDALTSLPNRNLLEDRMLQAITQAKRNSDGITVLCLNLDGFKFVNDSYGHAVGNSLLKKVAVRLKEAVRESDTVACLGGDEFALIYPGLVNNSDVMRSVHRVLGLFAEPFIVDLRAIHVTASIGVCLYPDDGENVGVLSKNADVAMHEAKESGRNCYKFYAQEMGRRIDQYVEMENALRVALDQNQFEVYYQPKVNLRSGKYCGVEALIRWNHPQNGMIQPGTFISLAEKSGMICPIGEWVMRTACAQAKEWCEMGFDDISVAVNLSAYQFSHENVANLVSRILSDTGLGAHYLELELTESMLISDSDNMLMALREIKAIGVTLTLDDFGTGYSSLAYLKRFPFDVIKIDRSFVRNITTDANDASLTKTIVLMAKSLKMKTVAEGVETQGQLGFLSSIKCDVVQGFYLSKPINAAALTELLRKQKGHPVVPRESVPERTILLLDDEPHVLSALKRAFRNEGYQILQTTSAIEAFELLAMHRVQVIISDQRMPIMSGTTFLSKVKELHPETIRIILSGYTELNSVIDAINHGAVYRFFTKPWDDQNLRDQIREAFEHQWLLHGRPHEHLLQM</sequence>
<dbReference type="CDD" id="cd17569">
    <property type="entry name" value="REC_HupR-like"/>
    <property type="match status" value="1"/>
</dbReference>
<dbReference type="InterPro" id="IPR001789">
    <property type="entry name" value="Sig_transdc_resp-reg_receiver"/>
</dbReference>
<dbReference type="Gene3D" id="3.30.450.20">
    <property type="entry name" value="PAS domain"/>
    <property type="match status" value="1"/>
</dbReference>
<dbReference type="Pfam" id="PF00990">
    <property type="entry name" value="GGDEF"/>
    <property type="match status" value="1"/>
</dbReference>
<dbReference type="InterPro" id="IPR043128">
    <property type="entry name" value="Rev_trsase/Diguanyl_cyclase"/>
</dbReference>
<dbReference type="Pfam" id="PF08447">
    <property type="entry name" value="PAS_3"/>
    <property type="match status" value="1"/>
</dbReference>
<dbReference type="InterPro" id="IPR011006">
    <property type="entry name" value="CheY-like_superfamily"/>
</dbReference>
<dbReference type="SMART" id="SM00052">
    <property type="entry name" value="EAL"/>
    <property type="match status" value="1"/>
</dbReference>
<organism evidence="6 7">
    <name type="scientific">Massilia polaris</name>
    <dbReference type="NCBI Taxonomy" id="2728846"/>
    <lineage>
        <taxon>Bacteria</taxon>
        <taxon>Pseudomonadati</taxon>
        <taxon>Pseudomonadota</taxon>
        <taxon>Betaproteobacteria</taxon>
        <taxon>Burkholderiales</taxon>
        <taxon>Oxalobacteraceae</taxon>
        <taxon>Telluria group</taxon>
        <taxon>Massilia</taxon>
    </lineage>
</organism>
<feature type="modified residue" description="4-aspartylphosphate" evidence="1">
    <location>
        <position position="154"/>
    </location>
</feature>
<dbReference type="CDD" id="cd01948">
    <property type="entry name" value="EAL"/>
    <property type="match status" value="1"/>
</dbReference>
<name>A0A848HXF9_9BURK</name>
<dbReference type="CDD" id="cd01949">
    <property type="entry name" value="GGDEF"/>
    <property type="match status" value="1"/>
</dbReference>
<dbReference type="AlphaFoldDB" id="A0A848HXF9"/>
<dbReference type="InterPro" id="IPR035965">
    <property type="entry name" value="PAS-like_dom_sf"/>
</dbReference>
<dbReference type="InterPro" id="IPR000700">
    <property type="entry name" value="PAS-assoc_C"/>
</dbReference>
<dbReference type="FunFam" id="3.20.20.450:FF:000001">
    <property type="entry name" value="Cyclic di-GMP phosphodiesterase yahA"/>
    <property type="match status" value="1"/>
</dbReference>
<dbReference type="Gene3D" id="3.20.20.450">
    <property type="entry name" value="EAL domain"/>
    <property type="match status" value="1"/>
</dbReference>
<gene>
    <name evidence="6" type="ORF">HHL21_20680</name>
</gene>
<evidence type="ECO:0000259" key="3">
    <source>
        <dbReference type="PROSITE" id="PS50113"/>
    </source>
</evidence>
<dbReference type="NCBIfam" id="TIGR00254">
    <property type="entry name" value="GGDEF"/>
    <property type="match status" value="1"/>
</dbReference>
<dbReference type="PROSITE" id="PS50883">
    <property type="entry name" value="EAL"/>
    <property type="match status" value="1"/>
</dbReference>
<comment type="caution">
    <text evidence="6">The sequence shown here is derived from an EMBL/GenBank/DDBJ whole genome shotgun (WGS) entry which is preliminary data.</text>
</comment>
<evidence type="ECO:0000256" key="1">
    <source>
        <dbReference type="PROSITE-ProRule" id="PRU00169"/>
    </source>
</evidence>
<dbReference type="EMBL" id="JABBGG010000018">
    <property type="protein sequence ID" value="NML63458.1"/>
    <property type="molecule type" value="Genomic_DNA"/>
</dbReference>
<dbReference type="PANTHER" id="PTHR44757">
    <property type="entry name" value="DIGUANYLATE CYCLASE DGCP"/>
    <property type="match status" value="1"/>
</dbReference>
<feature type="domain" description="GGDEF" evidence="5">
    <location>
        <begin position="392"/>
        <end position="525"/>
    </location>
</feature>
<dbReference type="Proteomes" id="UP000583752">
    <property type="component" value="Unassembled WGS sequence"/>
</dbReference>
<accession>A0A848HXF9</accession>
<dbReference type="SUPFAM" id="SSF141868">
    <property type="entry name" value="EAL domain-like"/>
    <property type="match status" value="1"/>
</dbReference>
<dbReference type="SUPFAM" id="SSF52172">
    <property type="entry name" value="CheY-like"/>
    <property type="match status" value="2"/>
</dbReference>
<dbReference type="RefSeq" id="WP_169469432.1">
    <property type="nucleotide sequence ID" value="NZ_JABBGG010000018.1"/>
</dbReference>
<reference evidence="6 7" key="1">
    <citation type="submission" date="2020-04" db="EMBL/GenBank/DDBJ databases">
        <title>Massilia sp. RP-1-19 isolated from soil.</title>
        <authorList>
            <person name="Dahal R.H."/>
        </authorList>
    </citation>
    <scope>NUCLEOTIDE SEQUENCE [LARGE SCALE GENOMIC DNA]</scope>
    <source>
        <strain evidence="6 7">RP-1-19</strain>
    </source>
</reference>
<feature type="domain" description="Response regulatory" evidence="2">
    <location>
        <begin position="802"/>
        <end position="917"/>
    </location>
</feature>
<dbReference type="Gene3D" id="3.30.70.270">
    <property type="match status" value="1"/>
</dbReference>
<dbReference type="SMART" id="SM00086">
    <property type="entry name" value="PAC"/>
    <property type="match status" value="1"/>
</dbReference>
<dbReference type="PROSITE" id="PS50113">
    <property type="entry name" value="PAC"/>
    <property type="match status" value="1"/>
</dbReference>
<evidence type="ECO:0000259" key="4">
    <source>
        <dbReference type="PROSITE" id="PS50883"/>
    </source>
</evidence>
<dbReference type="Pfam" id="PF00072">
    <property type="entry name" value="Response_reg"/>
    <property type="match status" value="2"/>
</dbReference>
<dbReference type="InterPro" id="IPR052155">
    <property type="entry name" value="Biofilm_reg_signaling"/>
</dbReference>
<dbReference type="PROSITE" id="PS50887">
    <property type="entry name" value="GGDEF"/>
    <property type="match status" value="1"/>
</dbReference>
<protein>
    <submittedName>
        <fullName evidence="6">EAL domain-containing protein</fullName>
    </submittedName>
</protein>
<feature type="domain" description="Response regulatory" evidence="2">
    <location>
        <begin position="105"/>
        <end position="221"/>
    </location>
</feature>
<dbReference type="SMART" id="SM00448">
    <property type="entry name" value="REC"/>
    <property type="match status" value="2"/>
</dbReference>
<dbReference type="PROSITE" id="PS50110">
    <property type="entry name" value="RESPONSE_REGULATORY"/>
    <property type="match status" value="2"/>
</dbReference>
<evidence type="ECO:0000313" key="7">
    <source>
        <dbReference type="Proteomes" id="UP000583752"/>
    </source>
</evidence>
<dbReference type="Gene3D" id="2.10.70.100">
    <property type="match status" value="1"/>
</dbReference>
<dbReference type="InterPro" id="IPR035919">
    <property type="entry name" value="EAL_sf"/>
</dbReference>
<feature type="domain" description="PAC" evidence="3">
    <location>
        <begin position="308"/>
        <end position="360"/>
    </location>
</feature>
<dbReference type="InterPro" id="IPR001633">
    <property type="entry name" value="EAL_dom"/>
</dbReference>
<dbReference type="SUPFAM" id="SSF55073">
    <property type="entry name" value="Nucleotide cyclase"/>
    <property type="match status" value="1"/>
</dbReference>
<dbReference type="InterPro" id="IPR000160">
    <property type="entry name" value="GGDEF_dom"/>
</dbReference>
<feature type="domain" description="EAL" evidence="4">
    <location>
        <begin position="534"/>
        <end position="788"/>
    </location>
</feature>
<dbReference type="InterPro" id="IPR013655">
    <property type="entry name" value="PAS_fold_3"/>
</dbReference>
<dbReference type="InterPro" id="IPR001610">
    <property type="entry name" value="PAC"/>
</dbReference>
<dbReference type="CDD" id="cd00130">
    <property type="entry name" value="PAS"/>
    <property type="match status" value="1"/>
</dbReference>
<dbReference type="PANTHER" id="PTHR44757:SF2">
    <property type="entry name" value="BIOFILM ARCHITECTURE MAINTENANCE PROTEIN MBAA"/>
    <property type="match status" value="1"/>
</dbReference>
<dbReference type="Gene3D" id="3.40.50.2300">
    <property type="match status" value="2"/>
</dbReference>
<dbReference type="Pfam" id="PF00563">
    <property type="entry name" value="EAL"/>
    <property type="match status" value="1"/>
</dbReference>
<dbReference type="InterPro" id="IPR000014">
    <property type="entry name" value="PAS"/>
</dbReference>
<dbReference type="SUPFAM" id="SSF55785">
    <property type="entry name" value="PYP-like sensor domain (PAS domain)"/>
    <property type="match status" value="1"/>
</dbReference>
<keyword evidence="7" id="KW-1185">Reference proteome</keyword>
<dbReference type="InterPro" id="IPR029787">
    <property type="entry name" value="Nucleotide_cyclase"/>
</dbReference>